<dbReference type="AlphaFoldDB" id="A0A1G2BLY5"/>
<sequence length="345" mass="39044">MKLLMITRKMDRNDALAGFTFEWARTFASLVDELHVICLEKGNTDGLPPNCLVYSLGKERGKNRLREIVNFFRLAHRLVPKVDGVFSHQNPEYGILVAPWCKLYHKKLIAWYTHKAVTLRLRVLTALVDTVITASPESFRLRTKKCIVMHHGIETDYFVPGRPDMQKRIVVSVSRISPTKRIDLMIDVFRRLLEREGSGVELIIAGGATLPHEQAYERSVREKVSSAGLSKSVTFLGPVPHSRTLELLQRSSLFLNFSRTGSLDKAVLEAMSCGVPVLTTNEAFRAILTPLDERMYRTEDPAQLADAAYGLLLSPLPDISRRLRDYVVRHHGLNDLLTHIVSLYA</sequence>
<comment type="caution">
    <text evidence="3">The sequence shown here is derived from an EMBL/GenBank/DDBJ whole genome shotgun (WGS) entry which is preliminary data.</text>
</comment>
<evidence type="ECO:0000259" key="2">
    <source>
        <dbReference type="Pfam" id="PF00534"/>
    </source>
</evidence>
<dbReference type="SUPFAM" id="SSF53756">
    <property type="entry name" value="UDP-Glycosyltransferase/glycogen phosphorylase"/>
    <property type="match status" value="1"/>
</dbReference>
<proteinExistence type="predicted"/>
<evidence type="ECO:0000313" key="4">
    <source>
        <dbReference type="Proteomes" id="UP000177817"/>
    </source>
</evidence>
<evidence type="ECO:0000256" key="1">
    <source>
        <dbReference type="ARBA" id="ARBA00022679"/>
    </source>
</evidence>
<organism evidence="3 4">
    <name type="scientific">Candidatus Komeilibacteria bacterium RIFCSPHIGHO2_01_FULL_52_14</name>
    <dbReference type="NCBI Taxonomy" id="1798549"/>
    <lineage>
        <taxon>Bacteria</taxon>
        <taxon>Candidatus Komeiliibacteriota</taxon>
    </lineage>
</organism>
<accession>A0A1G2BLY5</accession>
<keyword evidence="1" id="KW-0808">Transferase</keyword>
<dbReference type="PANTHER" id="PTHR46401:SF2">
    <property type="entry name" value="GLYCOSYLTRANSFERASE WBBK-RELATED"/>
    <property type="match status" value="1"/>
</dbReference>
<protein>
    <recommendedName>
        <fullName evidence="2">Glycosyl transferase family 1 domain-containing protein</fullName>
    </recommendedName>
</protein>
<dbReference type="GO" id="GO:0016757">
    <property type="term" value="F:glycosyltransferase activity"/>
    <property type="evidence" value="ECO:0007669"/>
    <property type="project" value="InterPro"/>
</dbReference>
<dbReference type="CDD" id="cd03801">
    <property type="entry name" value="GT4_PimA-like"/>
    <property type="match status" value="1"/>
</dbReference>
<dbReference type="PANTHER" id="PTHR46401">
    <property type="entry name" value="GLYCOSYLTRANSFERASE WBBK-RELATED"/>
    <property type="match status" value="1"/>
</dbReference>
<dbReference type="Pfam" id="PF00534">
    <property type="entry name" value="Glycos_transf_1"/>
    <property type="match status" value="1"/>
</dbReference>
<dbReference type="Gene3D" id="3.40.50.2000">
    <property type="entry name" value="Glycogen Phosphorylase B"/>
    <property type="match status" value="1"/>
</dbReference>
<dbReference type="EMBL" id="MHKK01000015">
    <property type="protein sequence ID" value="OGY90181.1"/>
    <property type="molecule type" value="Genomic_DNA"/>
</dbReference>
<dbReference type="GO" id="GO:0009103">
    <property type="term" value="P:lipopolysaccharide biosynthetic process"/>
    <property type="evidence" value="ECO:0007669"/>
    <property type="project" value="TreeGrafter"/>
</dbReference>
<name>A0A1G2BLY5_9BACT</name>
<evidence type="ECO:0000313" key="3">
    <source>
        <dbReference type="EMBL" id="OGY90181.1"/>
    </source>
</evidence>
<dbReference type="Proteomes" id="UP000177817">
    <property type="component" value="Unassembled WGS sequence"/>
</dbReference>
<gene>
    <name evidence="3" type="ORF">A2677_04090</name>
</gene>
<dbReference type="InterPro" id="IPR001296">
    <property type="entry name" value="Glyco_trans_1"/>
</dbReference>
<reference evidence="3 4" key="1">
    <citation type="journal article" date="2016" name="Nat. Commun.">
        <title>Thousands of microbial genomes shed light on interconnected biogeochemical processes in an aquifer system.</title>
        <authorList>
            <person name="Anantharaman K."/>
            <person name="Brown C.T."/>
            <person name="Hug L.A."/>
            <person name="Sharon I."/>
            <person name="Castelle C.J."/>
            <person name="Probst A.J."/>
            <person name="Thomas B.C."/>
            <person name="Singh A."/>
            <person name="Wilkins M.J."/>
            <person name="Karaoz U."/>
            <person name="Brodie E.L."/>
            <person name="Williams K.H."/>
            <person name="Hubbard S.S."/>
            <person name="Banfield J.F."/>
        </authorList>
    </citation>
    <scope>NUCLEOTIDE SEQUENCE [LARGE SCALE GENOMIC DNA]</scope>
</reference>
<feature type="domain" description="Glycosyl transferase family 1" evidence="2">
    <location>
        <begin position="162"/>
        <end position="282"/>
    </location>
</feature>